<dbReference type="Gene3D" id="1.10.10.10">
    <property type="entry name" value="Winged helix-like DNA-binding domain superfamily/Winged helix DNA-binding domain"/>
    <property type="match status" value="1"/>
</dbReference>
<dbReference type="RefSeq" id="WP_317979138.1">
    <property type="nucleotide sequence ID" value="NZ_BTCL01000003.1"/>
</dbReference>
<dbReference type="SUPFAM" id="SSF53067">
    <property type="entry name" value="Actin-like ATPase domain"/>
    <property type="match status" value="1"/>
</dbReference>
<reference evidence="4 5" key="1">
    <citation type="submission" date="2023-05" db="EMBL/GenBank/DDBJ databases">
        <title>Draft genome of Paenibacillus sp. CCS26.</title>
        <authorList>
            <person name="Akita H."/>
            <person name="Shinto Y."/>
            <person name="Kimura Z."/>
        </authorList>
    </citation>
    <scope>NUCLEOTIDE SEQUENCE [LARGE SCALE GENOMIC DNA]</scope>
    <source>
        <strain evidence="4 5">CCS26</strain>
    </source>
</reference>
<comment type="similarity">
    <text evidence="2">Belongs to the ROK (NagC/XylR) family.</text>
</comment>
<dbReference type="PANTHER" id="PTHR18964:SF149">
    <property type="entry name" value="BIFUNCTIONAL UDP-N-ACETYLGLUCOSAMINE 2-EPIMERASE_N-ACETYLMANNOSAMINE KINASE"/>
    <property type="match status" value="1"/>
</dbReference>
<evidence type="ECO:0000256" key="2">
    <source>
        <dbReference type="ARBA" id="ARBA00006479"/>
    </source>
</evidence>
<dbReference type="EMBL" id="BTCL01000003">
    <property type="protein sequence ID" value="GMK44064.1"/>
    <property type="molecule type" value="Genomic_DNA"/>
</dbReference>
<dbReference type="InterPro" id="IPR043129">
    <property type="entry name" value="ATPase_NBD"/>
</dbReference>
<dbReference type="Proteomes" id="UP001285921">
    <property type="component" value="Unassembled WGS sequence"/>
</dbReference>
<keyword evidence="3" id="KW-0859">Xylose metabolism</keyword>
<dbReference type="SUPFAM" id="SSF46785">
    <property type="entry name" value="Winged helix' DNA-binding domain"/>
    <property type="match status" value="1"/>
</dbReference>
<protein>
    <submittedName>
        <fullName evidence="4">NagC family transcriptional regulator</fullName>
    </submittedName>
</protein>
<evidence type="ECO:0000313" key="5">
    <source>
        <dbReference type="Proteomes" id="UP001285921"/>
    </source>
</evidence>
<comment type="caution">
    <text evidence="4">The sequence shown here is derived from an EMBL/GenBank/DDBJ whole genome shotgun (WGS) entry which is preliminary data.</text>
</comment>
<dbReference type="PANTHER" id="PTHR18964">
    <property type="entry name" value="ROK (REPRESSOR, ORF, KINASE) FAMILY"/>
    <property type="match status" value="1"/>
</dbReference>
<gene>
    <name evidence="4" type="ORF">PghCCS26_11910</name>
</gene>
<dbReference type="InterPro" id="IPR036388">
    <property type="entry name" value="WH-like_DNA-bd_sf"/>
</dbReference>
<evidence type="ECO:0000256" key="3">
    <source>
        <dbReference type="ARBA" id="ARBA00022629"/>
    </source>
</evidence>
<dbReference type="InterPro" id="IPR036390">
    <property type="entry name" value="WH_DNA-bd_sf"/>
</dbReference>
<dbReference type="Gene3D" id="3.30.420.40">
    <property type="match status" value="2"/>
</dbReference>
<keyword evidence="3" id="KW-0119">Carbohydrate metabolism</keyword>
<sequence>MNRSLLIRLMRKRQQVCTRAELTQESGLNQSTITNIINELINWGLVVETGVIEGKKGRRSIGIRLNNEPFKVVGIRLSRKSITVALYDLGGKEYGSKQVPIRKLEGSDTAFAKMKGLIAEIIEPFKETVKAIGIATPGPLFRSEGRIALMTEFPGWEKINIQDELNQEFGLPVYIEHDAKAGALAHWWFSEPHRDHGVMVYVAAGQGVGAGIVMDGKIYRGTLGMAGEIGHMSIDYNGPLCECGHKGCLELYCSTTALLKKLNQEHSSLPSVWKAVQQDEPATVEAVRSASWFLGFGLVNIINTFNPDRIIIGDELSNAGELVLRTIREVIDSNALPVVSSRVTLELASPAVDDILVGAATTAIDSLLAQPSVLFGQ</sequence>
<dbReference type="Pfam" id="PF00480">
    <property type="entry name" value="ROK"/>
    <property type="match status" value="1"/>
</dbReference>
<name>A0ABQ6NH25_9BACL</name>
<evidence type="ECO:0000313" key="4">
    <source>
        <dbReference type="EMBL" id="GMK44064.1"/>
    </source>
</evidence>
<evidence type="ECO:0000256" key="1">
    <source>
        <dbReference type="ARBA" id="ARBA00002486"/>
    </source>
</evidence>
<proteinExistence type="inferred from homology"/>
<organism evidence="4 5">
    <name type="scientific">Paenibacillus glycanilyticus</name>
    <dbReference type="NCBI Taxonomy" id="126569"/>
    <lineage>
        <taxon>Bacteria</taxon>
        <taxon>Bacillati</taxon>
        <taxon>Bacillota</taxon>
        <taxon>Bacilli</taxon>
        <taxon>Bacillales</taxon>
        <taxon>Paenibacillaceae</taxon>
        <taxon>Paenibacillus</taxon>
    </lineage>
</organism>
<keyword evidence="5" id="KW-1185">Reference proteome</keyword>
<dbReference type="InterPro" id="IPR000600">
    <property type="entry name" value="ROK"/>
</dbReference>
<accession>A0ABQ6NH25</accession>
<comment type="function">
    <text evidence="1">Transcriptional repressor of xylose-utilizing enzymes.</text>
</comment>